<dbReference type="Proteomes" id="UP000307201">
    <property type="component" value="Unassembled WGS sequence"/>
</dbReference>
<dbReference type="EMBL" id="VBTE01000058">
    <property type="protein sequence ID" value="TLQ05076.1"/>
    <property type="molecule type" value="Genomic_DNA"/>
</dbReference>
<accession>A0A5R9BWK0</accession>
<dbReference type="AlphaFoldDB" id="A0A5R9BWK0"/>
<sequence length="51" mass="6318">MYERNIDINIKYNSKRLRHYFIIISYQIYVHVLDELEQRESSKVDDVMEPI</sequence>
<name>A0A5R9BWK0_9LACT</name>
<reference evidence="1 2" key="1">
    <citation type="submission" date="2019-05" db="EMBL/GenBank/DDBJ databases">
        <title>The metagenome of a microbial culture collection derived from dairy environment covers the genomic content of the human microbiome.</title>
        <authorList>
            <person name="Roder T."/>
            <person name="Wuthrich D."/>
            <person name="Sattari Z."/>
            <person name="Von Ah U."/>
            <person name="Bar C."/>
            <person name="Ronchi F."/>
            <person name="Macpherson A.J."/>
            <person name="Ganal-Vonarburg S.C."/>
            <person name="Bruggmann R."/>
            <person name="Vergeres G."/>
        </authorList>
    </citation>
    <scope>NUCLEOTIDE SEQUENCE [LARGE SCALE GENOMIC DNA]</scope>
    <source>
        <strain evidence="1 2">FAM 24235</strain>
    </source>
</reference>
<proteinExistence type="predicted"/>
<evidence type="ECO:0000313" key="1">
    <source>
        <dbReference type="EMBL" id="TLQ05076.1"/>
    </source>
</evidence>
<gene>
    <name evidence="1" type="ORF">FEZ48_12790</name>
</gene>
<protein>
    <submittedName>
        <fullName evidence="1">Multidrug DMT transporter</fullName>
    </submittedName>
</protein>
<organism evidence="1 2">
    <name type="scientific">Marinilactibacillus psychrotolerans</name>
    <dbReference type="NCBI Taxonomy" id="191770"/>
    <lineage>
        <taxon>Bacteria</taxon>
        <taxon>Bacillati</taxon>
        <taxon>Bacillota</taxon>
        <taxon>Bacilli</taxon>
        <taxon>Lactobacillales</taxon>
        <taxon>Carnobacteriaceae</taxon>
        <taxon>Marinilactibacillus</taxon>
    </lineage>
</organism>
<comment type="caution">
    <text evidence="1">The sequence shown here is derived from an EMBL/GenBank/DDBJ whole genome shotgun (WGS) entry which is preliminary data.</text>
</comment>
<evidence type="ECO:0000313" key="2">
    <source>
        <dbReference type="Proteomes" id="UP000307201"/>
    </source>
</evidence>